<evidence type="ECO:0000313" key="3">
    <source>
        <dbReference type="EMBL" id="OBT96429.1"/>
    </source>
</evidence>
<reference evidence="3 4" key="1">
    <citation type="submission" date="2016-03" db="EMBL/GenBank/DDBJ databases">
        <title>Comparative genomics of Pseudogymnoascus destructans, the fungus causing white-nose syndrome of bats.</title>
        <authorList>
            <person name="Palmer J.M."/>
            <person name="Drees K.P."/>
            <person name="Foster J.T."/>
            <person name="Lindner D.L."/>
        </authorList>
    </citation>
    <scope>NUCLEOTIDE SEQUENCE [LARGE SCALE GENOMIC DNA]</scope>
    <source>
        <strain evidence="3 4">UAMH 10579</strain>
    </source>
</reference>
<dbReference type="SUPFAM" id="SSF50129">
    <property type="entry name" value="GroES-like"/>
    <property type="match status" value="1"/>
</dbReference>
<dbReference type="FunFam" id="3.40.50.720:FF:000121">
    <property type="entry name" value="Prostaglandin reductase 2"/>
    <property type="match status" value="1"/>
</dbReference>
<dbReference type="PANTHER" id="PTHR43205">
    <property type="entry name" value="PROSTAGLANDIN REDUCTASE"/>
    <property type="match status" value="1"/>
</dbReference>
<dbReference type="InterPro" id="IPR013149">
    <property type="entry name" value="ADH-like_C"/>
</dbReference>
<dbReference type="Pfam" id="PF00107">
    <property type="entry name" value="ADH_zinc_N"/>
    <property type="match status" value="1"/>
</dbReference>
<keyword evidence="4" id="KW-1185">Reference proteome</keyword>
<evidence type="ECO:0000256" key="1">
    <source>
        <dbReference type="ARBA" id="ARBA00023002"/>
    </source>
</evidence>
<dbReference type="InterPro" id="IPR011032">
    <property type="entry name" value="GroES-like_sf"/>
</dbReference>
<gene>
    <name evidence="3" type="ORF">VE01_05691</name>
</gene>
<keyword evidence="1" id="KW-0560">Oxidoreductase</keyword>
<dbReference type="AlphaFoldDB" id="A0A1B8GKP9"/>
<proteinExistence type="predicted"/>
<dbReference type="Proteomes" id="UP000091956">
    <property type="component" value="Unassembled WGS sequence"/>
</dbReference>
<dbReference type="EMBL" id="KV460228">
    <property type="protein sequence ID" value="OBT96429.1"/>
    <property type="molecule type" value="Genomic_DNA"/>
</dbReference>
<dbReference type="PANTHER" id="PTHR43205:SF7">
    <property type="entry name" value="PROSTAGLANDIN REDUCTASE 1"/>
    <property type="match status" value="1"/>
</dbReference>
<dbReference type="GeneID" id="28839077"/>
<organism evidence="3 4">
    <name type="scientific">Pseudogymnoascus verrucosus</name>
    <dbReference type="NCBI Taxonomy" id="342668"/>
    <lineage>
        <taxon>Eukaryota</taxon>
        <taxon>Fungi</taxon>
        <taxon>Dikarya</taxon>
        <taxon>Ascomycota</taxon>
        <taxon>Pezizomycotina</taxon>
        <taxon>Leotiomycetes</taxon>
        <taxon>Thelebolales</taxon>
        <taxon>Thelebolaceae</taxon>
        <taxon>Pseudogymnoascus</taxon>
    </lineage>
</organism>
<dbReference type="Pfam" id="PF16884">
    <property type="entry name" value="ADH_N_2"/>
    <property type="match status" value="1"/>
</dbReference>
<reference evidence="4" key="2">
    <citation type="journal article" date="2018" name="Nat. Commun.">
        <title>Extreme sensitivity to ultraviolet light in the fungal pathogen causing white-nose syndrome of bats.</title>
        <authorList>
            <person name="Palmer J.M."/>
            <person name="Drees K.P."/>
            <person name="Foster J.T."/>
            <person name="Lindner D.L."/>
        </authorList>
    </citation>
    <scope>NUCLEOTIDE SEQUENCE [LARGE SCALE GENOMIC DNA]</scope>
    <source>
        <strain evidence="4">UAMH 10579</strain>
    </source>
</reference>
<evidence type="ECO:0000259" key="2">
    <source>
        <dbReference type="SMART" id="SM00829"/>
    </source>
</evidence>
<dbReference type="SUPFAM" id="SSF51735">
    <property type="entry name" value="NAD(P)-binding Rossmann-fold domains"/>
    <property type="match status" value="1"/>
</dbReference>
<name>A0A1B8GKP9_9PEZI</name>
<dbReference type="InterPro" id="IPR036291">
    <property type="entry name" value="NAD(P)-bd_dom_sf"/>
</dbReference>
<sequence length="350" mass="38310">MVQNKGLIYKEAPEGVPVPGKHFKVEARDFDLEKAPEGAITFKHIYASFDPYQRGRMRKPEVKSYSPPFTLGQPMQGGGIATVLASGLPEYKKGDLVIGIMPIEEYSTLSEAALKAYGIRKLENPLGLDLKEFTGPLGMPGLTAYSSFYDIGKPKKGETIFISAASGAVGQIVGQLAKREGLTVIGSVGSDEKLKFIKDDLKFDEGFNYKNEKPGEALKRLAPNGIDIYYENVGGEHLEAAIDALNDKGRIIGCGMVAEYNLPDEKKYHVRNLMQIVAKRLTIRGFIVGDPDMGPVYAKERDENVSKWIKEGSIVTKFGIVDGIDNAAEGWLGMLQGKYLGKVVLKIAEE</sequence>
<dbReference type="OrthoDB" id="809632at2759"/>
<dbReference type="InterPro" id="IPR041694">
    <property type="entry name" value="ADH_N_2"/>
</dbReference>
<evidence type="ECO:0000313" key="4">
    <source>
        <dbReference type="Proteomes" id="UP000091956"/>
    </source>
</evidence>
<protein>
    <recommendedName>
        <fullName evidence="2">Enoyl reductase (ER) domain-containing protein</fullName>
    </recommendedName>
</protein>
<dbReference type="InterPro" id="IPR045010">
    <property type="entry name" value="MDR_fam"/>
</dbReference>
<accession>A0A1B8GKP9</accession>
<dbReference type="RefSeq" id="XP_018130162.1">
    <property type="nucleotide sequence ID" value="XM_018275152.2"/>
</dbReference>
<dbReference type="InterPro" id="IPR020843">
    <property type="entry name" value="ER"/>
</dbReference>
<dbReference type="CDD" id="cd05288">
    <property type="entry name" value="PGDH"/>
    <property type="match status" value="1"/>
</dbReference>
<dbReference type="SMART" id="SM00829">
    <property type="entry name" value="PKS_ER"/>
    <property type="match status" value="1"/>
</dbReference>
<dbReference type="GO" id="GO:0016628">
    <property type="term" value="F:oxidoreductase activity, acting on the CH-CH group of donors, NAD or NADP as acceptor"/>
    <property type="evidence" value="ECO:0007669"/>
    <property type="project" value="InterPro"/>
</dbReference>
<feature type="domain" description="Enoyl reductase (ER)" evidence="2">
    <location>
        <begin position="20"/>
        <end position="345"/>
    </location>
</feature>
<dbReference type="Gene3D" id="3.40.50.720">
    <property type="entry name" value="NAD(P)-binding Rossmann-like Domain"/>
    <property type="match status" value="1"/>
</dbReference>
<dbReference type="Gene3D" id="3.90.180.10">
    <property type="entry name" value="Medium-chain alcohol dehydrogenases, catalytic domain"/>
    <property type="match status" value="1"/>
</dbReference>